<evidence type="ECO:0000313" key="4">
    <source>
        <dbReference type="Proteomes" id="UP000296706"/>
    </source>
</evidence>
<dbReference type="GO" id="GO:0050661">
    <property type="term" value="F:NADP binding"/>
    <property type="evidence" value="ECO:0007669"/>
    <property type="project" value="InterPro"/>
</dbReference>
<dbReference type="EMBL" id="CP031310">
    <property type="protein sequence ID" value="QCC51926.1"/>
    <property type="molecule type" value="Genomic_DNA"/>
</dbReference>
<dbReference type="SUPFAM" id="SSF69075">
    <property type="entry name" value="Glutamyl tRNA-reductase dimerization domain"/>
    <property type="match status" value="1"/>
</dbReference>
<reference evidence="3 4" key="1">
    <citation type="journal article" date="2019" name="Nat. Commun.">
        <title>A new type of DNA phosphorothioation-based antiviral system in archaea.</title>
        <authorList>
            <person name="Xiong L."/>
            <person name="Liu S."/>
            <person name="Chen S."/>
            <person name="Xiao Y."/>
            <person name="Zhu B."/>
            <person name="Gao Y."/>
            <person name="Zhang Y."/>
            <person name="Chen B."/>
            <person name="Luo J."/>
            <person name="Deng Z."/>
            <person name="Chen X."/>
            <person name="Wang L."/>
            <person name="Chen S."/>
        </authorList>
    </citation>
    <scope>NUCLEOTIDE SEQUENCE [LARGE SCALE GENOMIC DNA]</scope>
    <source>
        <strain evidence="3 4">CBA1105</strain>
    </source>
</reference>
<accession>A0A4D6HF56</accession>
<feature type="domain" description="Tetrapyrrole biosynthesis glutamyl-tRNA reductase dimerisation" evidence="2">
    <location>
        <begin position="5"/>
        <end position="80"/>
    </location>
</feature>
<feature type="region of interest" description="Disordered" evidence="1">
    <location>
        <begin position="86"/>
        <end position="108"/>
    </location>
</feature>
<gene>
    <name evidence="3" type="ORF">DV733_12110</name>
</gene>
<evidence type="ECO:0000256" key="1">
    <source>
        <dbReference type="SAM" id="MobiDB-lite"/>
    </source>
</evidence>
<dbReference type="GO" id="GO:0008883">
    <property type="term" value="F:glutamyl-tRNA reductase activity"/>
    <property type="evidence" value="ECO:0007669"/>
    <property type="project" value="InterPro"/>
</dbReference>
<dbReference type="InterPro" id="IPR015896">
    <property type="entry name" value="4pyrrol_synth_GluRdtase_dimer"/>
</dbReference>
<dbReference type="GeneID" id="39848617"/>
<dbReference type="InterPro" id="IPR036453">
    <property type="entry name" value="GluRdtase_dimer_dom_sf"/>
</dbReference>
<dbReference type="RefSeq" id="WP_049994466.1">
    <property type="nucleotide sequence ID" value="NZ_CP031310.1"/>
</dbReference>
<evidence type="ECO:0000259" key="2">
    <source>
        <dbReference type="Pfam" id="PF00745"/>
    </source>
</evidence>
<sequence length="108" mass="11774">MTPAEAVRALAAIHDHGEQIRQQELEIALQKIDDLDDDQRATVEALADRMVEQVLEAPTRSLLTAAVENDEETVATALSLFVDGESVEREADCSSPGKSIPEFARAQD</sequence>
<organism evidence="3 4">
    <name type="scientific">Halapricum salinum</name>
    <dbReference type="NCBI Taxonomy" id="1457250"/>
    <lineage>
        <taxon>Archaea</taxon>
        <taxon>Methanobacteriati</taxon>
        <taxon>Methanobacteriota</taxon>
        <taxon>Stenosarchaea group</taxon>
        <taxon>Halobacteria</taxon>
        <taxon>Halobacteriales</taxon>
        <taxon>Haloarculaceae</taxon>
        <taxon>Halapricum</taxon>
    </lineage>
</organism>
<proteinExistence type="predicted"/>
<evidence type="ECO:0000313" key="3">
    <source>
        <dbReference type="EMBL" id="QCC51926.1"/>
    </source>
</evidence>
<dbReference type="AlphaFoldDB" id="A0A4D6HF56"/>
<dbReference type="GO" id="GO:0033014">
    <property type="term" value="P:tetrapyrrole biosynthetic process"/>
    <property type="evidence" value="ECO:0007669"/>
    <property type="project" value="InterPro"/>
</dbReference>
<keyword evidence="4" id="KW-1185">Reference proteome</keyword>
<dbReference type="Proteomes" id="UP000296706">
    <property type="component" value="Chromosome"/>
</dbReference>
<name>A0A4D6HF56_9EURY</name>
<dbReference type="STRING" id="1457250.GCA_000755225_00464"/>
<protein>
    <recommendedName>
        <fullName evidence="2">Tetrapyrrole biosynthesis glutamyl-tRNA reductase dimerisation domain-containing protein</fullName>
    </recommendedName>
</protein>
<dbReference type="KEGG" id="hsn:DV733_12110"/>
<dbReference type="Pfam" id="PF00745">
    <property type="entry name" value="GlutR_dimer"/>
    <property type="match status" value="1"/>
</dbReference>